<feature type="compositionally biased region" description="Low complexity" evidence="3">
    <location>
        <begin position="11"/>
        <end position="20"/>
    </location>
</feature>
<evidence type="ECO:0000313" key="5">
    <source>
        <dbReference type="EMBL" id="MFC0385110.1"/>
    </source>
</evidence>
<name>A0ABV6INE0_9PROT</name>
<evidence type="ECO:0000313" key="6">
    <source>
        <dbReference type="Proteomes" id="UP001589789"/>
    </source>
</evidence>
<feature type="compositionally biased region" description="Basic and acidic residues" evidence="3">
    <location>
        <begin position="1"/>
        <end position="10"/>
    </location>
</feature>
<dbReference type="InterPro" id="IPR050595">
    <property type="entry name" value="Bact_response_regulator"/>
</dbReference>
<dbReference type="PROSITE" id="PS50110">
    <property type="entry name" value="RESPONSE_REGULATORY"/>
    <property type="match status" value="1"/>
</dbReference>
<reference evidence="5 6" key="1">
    <citation type="submission" date="2024-09" db="EMBL/GenBank/DDBJ databases">
        <authorList>
            <person name="Sun Q."/>
            <person name="Mori K."/>
        </authorList>
    </citation>
    <scope>NUCLEOTIDE SEQUENCE [LARGE SCALE GENOMIC DNA]</scope>
    <source>
        <strain evidence="5 6">CCM 7468</strain>
    </source>
</reference>
<evidence type="ECO:0000256" key="1">
    <source>
        <dbReference type="ARBA" id="ARBA00022553"/>
    </source>
</evidence>
<evidence type="ECO:0000259" key="4">
    <source>
        <dbReference type="PROSITE" id="PS50110"/>
    </source>
</evidence>
<dbReference type="EMBL" id="JBHLVZ010000002">
    <property type="protein sequence ID" value="MFC0385110.1"/>
    <property type="molecule type" value="Genomic_DNA"/>
</dbReference>
<sequence length="151" mass="15856">MQGACRRADPAPRAADPPGAAQRARGACLRVLVVEDDGPVREHAARLMRALGHAVREAGAGTEALQLLADDPGCDLLFSDVVMPDMGGGELAEAARRRLPGLGIVFVTGHHEDPVVERMRREGSAVVLTKPYRCGAVAEAVRMAVDGRAAS</sequence>
<feature type="modified residue" description="4-aspartylphosphate" evidence="2">
    <location>
        <position position="80"/>
    </location>
</feature>
<dbReference type="Proteomes" id="UP001589789">
    <property type="component" value="Unassembled WGS sequence"/>
</dbReference>
<dbReference type="RefSeq" id="WP_377049230.1">
    <property type="nucleotide sequence ID" value="NZ_JBHLVZ010000002.1"/>
</dbReference>
<dbReference type="SUPFAM" id="SSF52172">
    <property type="entry name" value="CheY-like"/>
    <property type="match status" value="1"/>
</dbReference>
<comment type="caution">
    <text evidence="5">The sequence shown here is derived from an EMBL/GenBank/DDBJ whole genome shotgun (WGS) entry which is preliminary data.</text>
</comment>
<accession>A0ABV6INE0</accession>
<protein>
    <submittedName>
        <fullName evidence="5">Response regulator</fullName>
    </submittedName>
</protein>
<dbReference type="PANTHER" id="PTHR44591:SF25">
    <property type="entry name" value="CHEMOTAXIS TWO-COMPONENT RESPONSE REGULATOR"/>
    <property type="match status" value="1"/>
</dbReference>
<gene>
    <name evidence="5" type="ORF">ACFFIC_06030</name>
</gene>
<evidence type="ECO:0000256" key="3">
    <source>
        <dbReference type="SAM" id="MobiDB-lite"/>
    </source>
</evidence>
<evidence type="ECO:0000256" key="2">
    <source>
        <dbReference type="PROSITE-ProRule" id="PRU00169"/>
    </source>
</evidence>
<dbReference type="InterPro" id="IPR001789">
    <property type="entry name" value="Sig_transdc_resp-reg_receiver"/>
</dbReference>
<dbReference type="InterPro" id="IPR011006">
    <property type="entry name" value="CheY-like_superfamily"/>
</dbReference>
<keyword evidence="6" id="KW-1185">Reference proteome</keyword>
<organism evidence="5 6">
    <name type="scientific">Muricoccus vinaceus</name>
    <dbReference type="NCBI Taxonomy" id="424704"/>
    <lineage>
        <taxon>Bacteria</taxon>
        <taxon>Pseudomonadati</taxon>
        <taxon>Pseudomonadota</taxon>
        <taxon>Alphaproteobacteria</taxon>
        <taxon>Acetobacterales</taxon>
        <taxon>Roseomonadaceae</taxon>
        <taxon>Muricoccus</taxon>
    </lineage>
</organism>
<dbReference type="SMART" id="SM00448">
    <property type="entry name" value="REC"/>
    <property type="match status" value="1"/>
</dbReference>
<proteinExistence type="predicted"/>
<feature type="region of interest" description="Disordered" evidence="3">
    <location>
        <begin position="1"/>
        <end position="20"/>
    </location>
</feature>
<feature type="domain" description="Response regulatory" evidence="4">
    <location>
        <begin position="30"/>
        <end position="145"/>
    </location>
</feature>
<dbReference type="PANTHER" id="PTHR44591">
    <property type="entry name" value="STRESS RESPONSE REGULATOR PROTEIN 1"/>
    <property type="match status" value="1"/>
</dbReference>
<dbReference type="Gene3D" id="3.40.50.2300">
    <property type="match status" value="1"/>
</dbReference>
<keyword evidence="1 2" id="KW-0597">Phosphoprotein</keyword>
<dbReference type="Pfam" id="PF00072">
    <property type="entry name" value="Response_reg"/>
    <property type="match status" value="1"/>
</dbReference>